<dbReference type="SUPFAM" id="SSF48452">
    <property type="entry name" value="TPR-like"/>
    <property type="match status" value="1"/>
</dbReference>
<feature type="repeat" description="TPR" evidence="1">
    <location>
        <begin position="111"/>
        <end position="144"/>
    </location>
</feature>
<reference evidence="3 4" key="1">
    <citation type="submission" date="2020-01" db="EMBL/GenBank/DDBJ databases">
        <title>Genome analysis of Anaerocolumna sp. CBA3638.</title>
        <authorList>
            <person name="Kim J."/>
            <person name="Roh S.W."/>
        </authorList>
    </citation>
    <scope>NUCLEOTIDE SEQUENCE [LARGE SCALE GENOMIC DNA]</scope>
    <source>
        <strain evidence="3 4">CBA3638</strain>
    </source>
</reference>
<feature type="transmembrane region" description="Helical" evidence="2">
    <location>
        <begin position="12"/>
        <end position="35"/>
    </location>
</feature>
<dbReference type="RefSeq" id="WP_161839583.1">
    <property type="nucleotide sequence ID" value="NZ_CP048000.1"/>
</dbReference>
<evidence type="ECO:0000256" key="1">
    <source>
        <dbReference type="PROSITE-ProRule" id="PRU00339"/>
    </source>
</evidence>
<sequence>MASKLPIVRQIKYSFLLPSILLIVISYGIFSLMGISIPIEESLIVYLVVSYTGRAIIPKNHRKGINYIKNNQYDEALVEFHESYLYFSKYKWIDKYRHIVMLSPSQISYTEMALLNMAFCYGQLGNGEKAKELYQQVLKEFPDSQIAITSLKMFEAASGLDFNKQQYIDK</sequence>
<dbReference type="EMBL" id="CP048000">
    <property type="protein sequence ID" value="QHQ62762.1"/>
    <property type="molecule type" value="Genomic_DNA"/>
</dbReference>
<protein>
    <submittedName>
        <fullName evidence="3">Tetratricopeptide repeat protein</fullName>
    </submittedName>
</protein>
<keyword evidence="2" id="KW-1133">Transmembrane helix</keyword>
<keyword evidence="1" id="KW-0802">TPR repeat</keyword>
<name>A0A6P1TRA1_9FIRM</name>
<dbReference type="PROSITE" id="PS50005">
    <property type="entry name" value="TPR"/>
    <property type="match status" value="1"/>
</dbReference>
<evidence type="ECO:0000313" key="4">
    <source>
        <dbReference type="Proteomes" id="UP000464314"/>
    </source>
</evidence>
<dbReference type="AlphaFoldDB" id="A0A6P1TRA1"/>
<organism evidence="3 4">
    <name type="scientific">Anaerocolumna sedimenticola</name>
    <dbReference type="NCBI Taxonomy" id="2696063"/>
    <lineage>
        <taxon>Bacteria</taxon>
        <taxon>Bacillati</taxon>
        <taxon>Bacillota</taxon>
        <taxon>Clostridia</taxon>
        <taxon>Lachnospirales</taxon>
        <taxon>Lachnospiraceae</taxon>
        <taxon>Anaerocolumna</taxon>
    </lineage>
</organism>
<dbReference type="Gene3D" id="1.25.40.10">
    <property type="entry name" value="Tetratricopeptide repeat domain"/>
    <property type="match status" value="1"/>
</dbReference>
<dbReference type="Proteomes" id="UP000464314">
    <property type="component" value="Chromosome"/>
</dbReference>
<dbReference type="InterPro" id="IPR019734">
    <property type="entry name" value="TPR_rpt"/>
</dbReference>
<dbReference type="SMART" id="SM00028">
    <property type="entry name" value="TPR"/>
    <property type="match status" value="1"/>
</dbReference>
<dbReference type="InterPro" id="IPR011990">
    <property type="entry name" value="TPR-like_helical_dom_sf"/>
</dbReference>
<gene>
    <name evidence="3" type="ORF">Ana3638_19900</name>
</gene>
<accession>A0A6P1TRA1</accession>
<keyword evidence="4" id="KW-1185">Reference proteome</keyword>
<evidence type="ECO:0000313" key="3">
    <source>
        <dbReference type="EMBL" id="QHQ62762.1"/>
    </source>
</evidence>
<keyword evidence="2" id="KW-0472">Membrane</keyword>
<evidence type="ECO:0000256" key="2">
    <source>
        <dbReference type="SAM" id="Phobius"/>
    </source>
</evidence>
<dbReference type="KEGG" id="anr:Ana3638_19900"/>
<keyword evidence="2" id="KW-0812">Transmembrane</keyword>
<dbReference type="Pfam" id="PF13174">
    <property type="entry name" value="TPR_6"/>
    <property type="match status" value="1"/>
</dbReference>
<proteinExistence type="predicted"/>